<feature type="region of interest" description="Disordered" evidence="1">
    <location>
        <begin position="176"/>
        <end position="312"/>
    </location>
</feature>
<feature type="compositionally biased region" description="Low complexity" evidence="1">
    <location>
        <begin position="205"/>
        <end position="217"/>
    </location>
</feature>
<evidence type="ECO:0000313" key="2">
    <source>
        <dbReference type="EMBL" id="TRX95128.1"/>
    </source>
</evidence>
<feature type="region of interest" description="Disordered" evidence="1">
    <location>
        <begin position="352"/>
        <end position="375"/>
    </location>
</feature>
<feature type="compositionally biased region" description="Basic residues" evidence="1">
    <location>
        <begin position="613"/>
        <end position="622"/>
    </location>
</feature>
<feature type="region of interest" description="Disordered" evidence="1">
    <location>
        <begin position="600"/>
        <end position="639"/>
    </location>
</feature>
<feature type="compositionally biased region" description="Polar residues" evidence="1">
    <location>
        <begin position="252"/>
        <end position="276"/>
    </location>
</feature>
<feature type="compositionally biased region" description="Polar residues" evidence="1">
    <location>
        <begin position="352"/>
        <end position="361"/>
    </location>
</feature>
<feature type="region of interest" description="Disordered" evidence="1">
    <location>
        <begin position="53"/>
        <end position="162"/>
    </location>
</feature>
<comment type="caution">
    <text evidence="2">The sequence shown here is derived from an EMBL/GenBank/DDBJ whole genome shotgun (WGS) entry which is preliminary data.</text>
</comment>
<evidence type="ECO:0000256" key="1">
    <source>
        <dbReference type="SAM" id="MobiDB-lite"/>
    </source>
</evidence>
<sequence length="639" mass="70989">MDSHERQTCRWEGCLYDVVPSGGVYCLKHKTQHHQGRRPQSDKNQALSNLAISPQKSFSINPSLSGTASPTNEKKQLPDKHTARKSVKQSSNSGQAYISSTTSPMRRPSADTSPGKSRQAKKQHQAGAANVSGLHSKSDSSSFLENGIPHLSSRGTFRQSEERTYRLSAVDDFALRPKKKEAAKESARSKPYNDQRQSHRGDNHLSSSSRPALASSKPPQPTNFKGSSGSFVIDLTRDDDLMPTFSRPKIQPSPNNHTPNGITGGLQPQRSSAESHNLTHERKDIPGPNNEQHYKSPPVFQSGGNSQVHHGYTKQTRDLNTQSPLLNAVPSAPTPKPSNGIISEATISKQKSNMPALNNGSGPVHMNSPDTSTSQHDLLPIRQLANGTHQPSLDEKSSAPVDSSFSASVTEQMMAKKIRKPLVQKEPILDTLPAPQLQVVSATPLQQRVLGQDTLSALLGGREWRKMSPEERRLFWVSQHDAGQMDAYIYSENNRPFRPGDPLFGVADDALPPRPQRPATHFDYINPTIHYSRPRPEEWYKQKQKEISARGNKKAGFGEVTKRAVERKRKRKENTLPQRVRENPKWLQAIEVLEQIEAQVRKQREETSQSQPRRIKTAKGKAKAVQTVEPDSDTEMQSS</sequence>
<proteinExistence type="predicted"/>
<dbReference type="OrthoDB" id="3550599at2759"/>
<feature type="compositionally biased region" description="Basic and acidic residues" evidence="1">
    <location>
        <begin position="180"/>
        <end position="203"/>
    </location>
</feature>
<feature type="compositionally biased region" description="Polar residues" evidence="1">
    <location>
        <begin position="133"/>
        <end position="144"/>
    </location>
</feature>
<dbReference type="AlphaFoldDB" id="A0A553I4J2"/>
<name>A0A553I4J2_9PEZI</name>
<dbReference type="Proteomes" id="UP000319160">
    <property type="component" value="Unassembled WGS sequence"/>
</dbReference>
<organism evidence="2 3">
    <name type="scientific">Xylaria flabelliformis</name>
    <dbReference type="NCBI Taxonomy" id="2512241"/>
    <lineage>
        <taxon>Eukaryota</taxon>
        <taxon>Fungi</taxon>
        <taxon>Dikarya</taxon>
        <taxon>Ascomycota</taxon>
        <taxon>Pezizomycotina</taxon>
        <taxon>Sordariomycetes</taxon>
        <taxon>Xylariomycetidae</taxon>
        <taxon>Xylariales</taxon>
        <taxon>Xylariaceae</taxon>
        <taxon>Xylaria</taxon>
    </lineage>
</organism>
<gene>
    <name evidence="2" type="ORF">FHL15_003820</name>
</gene>
<feature type="region of interest" description="Disordered" evidence="1">
    <location>
        <begin position="560"/>
        <end position="584"/>
    </location>
</feature>
<keyword evidence="3" id="KW-1185">Reference proteome</keyword>
<accession>A0A553I4J2</accession>
<feature type="compositionally biased region" description="Acidic residues" evidence="1">
    <location>
        <begin position="630"/>
        <end position="639"/>
    </location>
</feature>
<feature type="compositionally biased region" description="Polar residues" evidence="1">
    <location>
        <begin position="88"/>
        <end position="116"/>
    </location>
</feature>
<feature type="compositionally biased region" description="Basic and acidic residues" evidence="1">
    <location>
        <begin position="72"/>
        <end position="81"/>
    </location>
</feature>
<evidence type="ECO:0000313" key="3">
    <source>
        <dbReference type="Proteomes" id="UP000319160"/>
    </source>
</evidence>
<reference evidence="3" key="1">
    <citation type="submission" date="2019-06" db="EMBL/GenBank/DDBJ databases">
        <title>Draft genome sequence of the griseofulvin-producing fungus Xylaria cubensis strain G536.</title>
        <authorList>
            <person name="Mead M.E."/>
            <person name="Raja H.A."/>
            <person name="Steenwyk J.L."/>
            <person name="Knowles S.L."/>
            <person name="Oberlies N.H."/>
            <person name="Rokas A."/>
        </authorList>
    </citation>
    <scope>NUCLEOTIDE SEQUENCE [LARGE SCALE GENOMIC DNA]</scope>
    <source>
        <strain evidence="3">G536</strain>
    </source>
</reference>
<dbReference type="EMBL" id="VFLP01000017">
    <property type="protein sequence ID" value="TRX95128.1"/>
    <property type="molecule type" value="Genomic_DNA"/>
</dbReference>
<protein>
    <submittedName>
        <fullName evidence="2">Uncharacterized protein</fullName>
    </submittedName>
</protein>
<feature type="compositionally biased region" description="Polar residues" evidence="1">
    <location>
        <begin position="53"/>
        <end position="71"/>
    </location>
</feature>
<dbReference type="STRING" id="2512241.A0A553I4J2"/>